<evidence type="ECO:0000313" key="1">
    <source>
        <dbReference type="EMBL" id="PIL11717.1"/>
    </source>
</evidence>
<name>A0A2G8QR06_9RHOB</name>
<accession>A0A2G8QR06</accession>
<dbReference type="RefSeq" id="WP_099913944.1">
    <property type="nucleotide sequence ID" value="NZ_AWWI01000188.1"/>
</dbReference>
<protein>
    <submittedName>
        <fullName evidence="1">Uncharacterized protein</fullName>
    </submittedName>
</protein>
<dbReference type="EMBL" id="AWWI01000188">
    <property type="protein sequence ID" value="PIL11717.1"/>
    <property type="molecule type" value="Genomic_DNA"/>
</dbReference>
<evidence type="ECO:0000313" key="2">
    <source>
        <dbReference type="Proteomes" id="UP000231259"/>
    </source>
</evidence>
<dbReference type="Proteomes" id="UP000231259">
    <property type="component" value="Unassembled WGS sequence"/>
</dbReference>
<sequence length="216" mass="23022">MKLISQNFWAFLVDPRGLSPRELSLQDNGISVVGKSHSLIGFGDVAAKPFARRGLLFSSLALNLGNGAQVILPAAKLAAAIDFADAAESAWSKFNLEQLAKEEKAIRDLLHALGGLKAPEHYPSACHVDPLARQAGVLRFADGRAPSLRVRDIEASFTEADALNAADGLGDAAGSSTGSNAQEAPFANSTFWHDQPSFYAVVPRSGADVRRRCMIH</sequence>
<dbReference type="OrthoDB" id="5298826at2"/>
<keyword evidence="2" id="KW-1185">Reference proteome</keyword>
<dbReference type="AlphaFoldDB" id="A0A2G8QR06"/>
<reference evidence="1 2" key="1">
    <citation type="submission" date="2013-09" db="EMBL/GenBank/DDBJ databases">
        <title>Genome sequencing of Phaeobacter antarcticus sp. nov. SM1211.</title>
        <authorList>
            <person name="Zhang X.-Y."/>
            <person name="Liu C."/>
            <person name="Chen X.-L."/>
            <person name="Xie B.-B."/>
            <person name="Qin Q.-L."/>
            <person name="Rong J.-C."/>
            <person name="Zhang Y.-Z."/>
        </authorList>
    </citation>
    <scope>NUCLEOTIDE SEQUENCE [LARGE SCALE GENOMIC DNA]</scope>
    <source>
        <strain evidence="1 2">SM1211</strain>
    </source>
</reference>
<gene>
    <name evidence="1" type="ORF">P775_28685</name>
</gene>
<proteinExistence type="predicted"/>
<organism evidence="1 2">
    <name type="scientific">Puniceibacterium antarcticum</name>
    <dbReference type="NCBI Taxonomy" id="1206336"/>
    <lineage>
        <taxon>Bacteria</taxon>
        <taxon>Pseudomonadati</taxon>
        <taxon>Pseudomonadota</taxon>
        <taxon>Alphaproteobacteria</taxon>
        <taxon>Rhodobacterales</taxon>
        <taxon>Paracoccaceae</taxon>
        <taxon>Puniceibacterium</taxon>
    </lineage>
</organism>
<comment type="caution">
    <text evidence="1">The sequence shown here is derived from an EMBL/GenBank/DDBJ whole genome shotgun (WGS) entry which is preliminary data.</text>
</comment>